<dbReference type="Proteomes" id="UP001054837">
    <property type="component" value="Unassembled WGS sequence"/>
</dbReference>
<dbReference type="AlphaFoldDB" id="A0AAV4VRL0"/>
<name>A0AAV4VRL0_9ARAC</name>
<feature type="non-terminal residue" evidence="1">
    <location>
        <position position="120"/>
    </location>
</feature>
<comment type="caution">
    <text evidence="1">The sequence shown here is derived from an EMBL/GenBank/DDBJ whole genome shotgun (WGS) entry which is preliminary data.</text>
</comment>
<reference evidence="1 2" key="1">
    <citation type="submission" date="2021-06" db="EMBL/GenBank/DDBJ databases">
        <title>Caerostris darwini draft genome.</title>
        <authorList>
            <person name="Kono N."/>
            <person name="Arakawa K."/>
        </authorList>
    </citation>
    <scope>NUCLEOTIDE SEQUENCE [LARGE SCALE GENOMIC DNA]</scope>
</reference>
<protein>
    <submittedName>
        <fullName evidence="1">Uncharacterized protein</fullName>
    </submittedName>
</protein>
<sequence>MSDIHLKLSFSFSPRSLLLCIGIKRKRGHKKTLRRIVFGNVNSLDQHSMAFPVFEYLPRNPLHFALLHFPRIFRAFGLKIHIHVLPAPQIGIFSGIKRHAPKKGEKGLRILHMHEGLLAR</sequence>
<dbReference type="EMBL" id="BPLQ01013551">
    <property type="protein sequence ID" value="GIY73042.1"/>
    <property type="molecule type" value="Genomic_DNA"/>
</dbReference>
<accession>A0AAV4VRL0</accession>
<organism evidence="1 2">
    <name type="scientific">Caerostris darwini</name>
    <dbReference type="NCBI Taxonomy" id="1538125"/>
    <lineage>
        <taxon>Eukaryota</taxon>
        <taxon>Metazoa</taxon>
        <taxon>Ecdysozoa</taxon>
        <taxon>Arthropoda</taxon>
        <taxon>Chelicerata</taxon>
        <taxon>Arachnida</taxon>
        <taxon>Araneae</taxon>
        <taxon>Araneomorphae</taxon>
        <taxon>Entelegynae</taxon>
        <taxon>Araneoidea</taxon>
        <taxon>Araneidae</taxon>
        <taxon>Caerostris</taxon>
    </lineage>
</organism>
<gene>
    <name evidence="1" type="ORF">CDAR_555811</name>
</gene>
<evidence type="ECO:0000313" key="1">
    <source>
        <dbReference type="EMBL" id="GIY73042.1"/>
    </source>
</evidence>
<proteinExistence type="predicted"/>
<evidence type="ECO:0000313" key="2">
    <source>
        <dbReference type="Proteomes" id="UP001054837"/>
    </source>
</evidence>
<keyword evidence="2" id="KW-1185">Reference proteome</keyword>